<feature type="domain" description="Protein kinase" evidence="5">
    <location>
        <begin position="213"/>
        <end position="482"/>
    </location>
</feature>
<evidence type="ECO:0000313" key="7">
    <source>
        <dbReference type="Proteomes" id="UP001470230"/>
    </source>
</evidence>
<dbReference type="InterPro" id="IPR050339">
    <property type="entry name" value="CC_SR_Kinase"/>
</dbReference>
<comment type="caution">
    <text evidence="6">The sequence shown here is derived from an EMBL/GenBank/DDBJ whole genome shotgun (WGS) entry which is preliminary data.</text>
</comment>
<dbReference type="InterPro" id="IPR011009">
    <property type="entry name" value="Kinase-like_dom_sf"/>
</dbReference>
<keyword evidence="1" id="KW-0808">Transferase</keyword>
<evidence type="ECO:0000256" key="1">
    <source>
        <dbReference type="ARBA" id="ARBA00022679"/>
    </source>
</evidence>
<dbReference type="InterPro" id="IPR000719">
    <property type="entry name" value="Prot_kinase_dom"/>
</dbReference>
<evidence type="ECO:0000256" key="4">
    <source>
        <dbReference type="ARBA" id="ARBA00022840"/>
    </source>
</evidence>
<dbReference type="PROSITE" id="PS50011">
    <property type="entry name" value="PROTEIN_KINASE_DOM"/>
    <property type="match status" value="1"/>
</dbReference>
<keyword evidence="2" id="KW-0547">Nucleotide-binding</keyword>
<dbReference type="Proteomes" id="UP001470230">
    <property type="component" value="Unassembled WGS sequence"/>
</dbReference>
<dbReference type="SUPFAM" id="SSF56112">
    <property type="entry name" value="Protein kinase-like (PK-like)"/>
    <property type="match status" value="1"/>
</dbReference>
<dbReference type="Pfam" id="PF00069">
    <property type="entry name" value="Pkinase"/>
    <property type="match status" value="1"/>
</dbReference>
<dbReference type="SMART" id="SM00220">
    <property type="entry name" value="S_TKc"/>
    <property type="match status" value="1"/>
</dbReference>
<keyword evidence="3" id="KW-0418">Kinase</keyword>
<evidence type="ECO:0000259" key="5">
    <source>
        <dbReference type="PROSITE" id="PS50011"/>
    </source>
</evidence>
<protein>
    <recommendedName>
        <fullName evidence="5">Protein kinase domain-containing protein</fullName>
    </recommendedName>
</protein>
<dbReference type="Gene3D" id="3.30.200.20">
    <property type="entry name" value="Phosphorylase Kinase, domain 1"/>
    <property type="match status" value="1"/>
</dbReference>
<dbReference type="Gene3D" id="1.10.510.10">
    <property type="entry name" value="Transferase(Phosphotransferase) domain 1"/>
    <property type="match status" value="2"/>
</dbReference>
<name>A0ABR2KS46_9EUKA</name>
<accession>A0ABR2KS46</accession>
<reference evidence="6 7" key="1">
    <citation type="submission" date="2024-04" db="EMBL/GenBank/DDBJ databases">
        <title>Tritrichomonas musculus Genome.</title>
        <authorList>
            <person name="Alves-Ferreira E."/>
            <person name="Grigg M."/>
            <person name="Lorenzi H."/>
            <person name="Galac M."/>
        </authorList>
    </citation>
    <scope>NUCLEOTIDE SEQUENCE [LARGE SCALE GENOMIC DNA]</scope>
    <source>
        <strain evidence="6 7">EAF2021</strain>
    </source>
</reference>
<sequence>MNSELIYTLLAKVSEIPGNSVTYLSPQSFNVAMSQNNQSITLSFFIPTKFPEVPPLCSVVDSTNITDAVSSEIELRISEICIFVRNQKNIFLLITQEVRSILWKESDSNVEDVRFPDSIETSRLIVETTLNQKISDEWIRKRAKNFLDHPSFEQDKRTRYYLLIYCFFRACKGDYSLEECADLLIKEFRVIDPPCPPLQSIPDVISKLPDYFQELFKTTGSDEISQTMSFFNDFNVISLCAPSVVRARNRVDRRIYAIKVIHLNQKTSTLPPGIGKITHLQHRYVVRYYNYWISDCDENESRAISDAFCLSPPIKEQANFLFVQMDYLTGRPLSEMLHDPHFFECSGLQWRVTQQVLEALCYLHSQDFVHNSMTPTNIIIDGENAKIGDFSDRTKQIPFPYWDSRTVRDKKSDMFAFGVVFFEMWHPFTSEDERLKILTALVKKGEVPEQWKSVFPLQAKIVSLLMQPENNRPMAKELLPLIPAKIVEKEELHDLDQLTSAISTGNIQLKLHAPEVLESLFMESRRLPFKLTDFNNPRLSHLKKNFMNLNLMYNMSIINNSQSKNESQSNSIIGSNNIIGSITSNSQSLSSSLSPSPLSSEDDSLMTMMNICEQIRSFETFIILTFFKTAQSFGALYYQSSIVTQLTNDNNAVVVMSNDGVLHELQSSCTSSFKRMIQNCQVRNSFKSCTRLSRLRESKRSLDHVYEDDVLCFNTTNKHKSIYNYFEHIQFIIQYGLEAFISNPHTGYKPVIKICHAGLTNWLINHYRNKNKPFKNHKNIDADVFMKMVKQTIDKKVDSNINVEEIQNYINDLNQIVLFIKSTGSCHSQNFDWPIVMTFSVETDPAFLIMLSISNTVVAYTQTVINKSANSASAVPSSSTLNNPSENEREAYKIPIITSTRVLLMNALSVLKINSKETIYDKNENLLMKSYKPNSKEVFIIIVCQPFSSTQTFYDINREVYPGKEWNRSFVQMCPVAKLLRENGVAVSFASNDGKAVEYHYVNATLSFTPVVIVAYVDERNKITLRFSTFSNMTKMLENLILSGRDFKRRITIQYNANLKNGKH</sequence>
<organism evidence="6 7">
    <name type="scientific">Tritrichomonas musculus</name>
    <dbReference type="NCBI Taxonomy" id="1915356"/>
    <lineage>
        <taxon>Eukaryota</taxon>
        <taxon>Metamonada</taxon>
        <taxon>Parabasalia</taxon>
        <taxon>Tritrichomonadida</taxon>
        <taxon>Tritrichomonadidae</taxon>
        <taxon>Tritrichomonas</taxon>
    </lineage>
</organism>
<keyword evidence="7" id="KW-1185">Reference proteome</keyword>
<gene>
    <name evidence="6" type="ORF">M9Y10_021639</name>
</gene>
<evidence type="ECO:0000313" key="6">
    <source>
        <dbReference type="EMBL" id="KAK8893222.1"/>
    </source>
</evidence>
<evidence type="ECO:0000256" key="3">
    <source>
        <dbReference type="ARBA" id="ARBA00022777"/>
    </source>
</evidence>
<evidence type="ECO:0000256" key="2">
    <source>
        <dbReference type="ARBA" id="ARBA00022741"/>
    </source>
</evidence>
<dbReference type="EMBL" id="JAPFFF010000003">
    <property type="protein sequence ID" value="KAK8893222.1"/>
    <property type="molecule type" value="Genomic_DNA"/>
</dbReference>
<keyword evidence="4" id="KW-0067">ATP-binding</keyword>
<dbReference type="PANTHER" id="PTHR11042">
    <property type="entry name" value="EUKARYOTIC TRANSLATION INITIATION FACTOR 2-ALPHA KINASE EIF2-ALPHA KINASE -RELATED"/>
    <property type="match status" value="1"/>
</dbReference>
<dbReference type="PANTHER" id="PTHR11042:SF136">
    <property type="entry name" value="EIF-2-ALPHA KINASE GCN2"/>
    <property type="match status" value="1"/>
</dbReference>
<proteinExistence type="predicted"/>